<feature type="transmembrane region" description="Helical" evidence="6">
    <location>
        <begin position="177"/>
        <end position="198"/>
    </location>
</feature>
<evidence type="ECO:0000256" key="1">
    <source>
        <dbReference type="ARBA" id="ARBA00004141"/>
    </source>
</evidence>
<dbReference type="Pfam" id="PF00854">
    <property type="entry name" value="PTR2"/>
    <property type="match status" value="4"/>
</dbReference>
<feature type="transmembrane region" description="Helical" evidence="6">
    <location>
        <begin position="401"/>
        <end position="421"/>
    </location>
</feature>
<comment type="similarity">
    <text evidence="2">Belongs to the major facilitator superfamily. Proton-dependent oligopeptide transporter (POT/PTR) (TC 2.A.17) family.</text>
</comment>
<dbReference type="Proteomes" id="UP000583929">
    <property type="component" value="Unassembled WGS sequence"/>
</dbReference>
<evidence type="ECO:0000256" key="3">
    <source>
        <dbReference type="ARBA" id="ARBA00022692"/>
    </source>
</evidence>
<feature type="transmembrane region" description="Helical" evidence="6">
    <location>
        <begin position="1502"/>
        <end position="1522"/>
    </location>
</feature>
<evidence type="ECO:0000313" key="7">
    <source>
        <dbReference type="EMBL" id="KAF4387071.1"/>
    </source>
</evidence>
<feature type="transmembrane region" description="Helical" evidence="6">
    <location>
        <begin position="915"/>
        <end position="933"/>
    </location>
</feature>
<evidence type="ECO:0000313" key="8">
    <source>
        <dbReference type="Proteomes" id="UP000583929"/>
    </source>
</evidence>
<feature type="transmembrane region" description="Helical" evidence="6">
    <location>
        <begin position="994"/>
        <end position="1014"/>
    </location>
</feature>
<feature type="transmembrane region" description="Helical" evidence="6">
    <location>
        <begin position="1542"/>
        <end position="1564"/>
    </location>
</feature>
<dbReference type="Gene3D" id="1.20.1250.20">
    <property type="entry name" value="MFS general substrate transporter like domains"/>
    <property type="match status" value="4"/>
</dbReference>
<keyword evidence="4 6" id="KW-1133">Transmembrane helix</keyword>
<keyword evidence="8" id="KW-1185">Reference proteome</keyword>
<feature type="transmembrane region" description="Helical" evidence="6">
    <location>
        <begin position="771"/>
        <end position="792"/>
    </location>
</feature>
<dbReference type="InterPro" id="IPR036259">
    <property type="entry name" value="MFS_trans_sf"/>
</dbReference>
<name>A0A7J6GWA2_CANSA</name>
<evidence type="ECO:0000256" key="4">
    <source>
        <dbReference type="ARBA" id="ARBA00022989"/>
    </source>
</evidence>
<feature type="transmembrane region" description="Helical" evidence="6">
    <location>
        <begin position="798"/>
        <end position="819"/>
    </location>
</feature>
<keyword evidence="5 6" id="KW-0472">Membrane</keyword>
<comment type="caution">
    <text evidence="7">The sequence shown here is derived from an EMBL/GenBank/DDBJ whole genome shotgun (WGS) entry which is preliminary data.</text>
</comment>
<feature type="transmembrane region" description="Helical" evidence="6">
    <location>
        <begin position="364"/>
        <end position="381"/>
    </location>
</feature>
<dbReference type="InterPro" id="IPR000109">
    <property type="entry name" value="POT_fam"/>
</dbReference>
<dbReference type="SUPFAM" id="SSF103473">
    <property type="entry name" value="MFS general substrate transporter"/>
    <property type="match status" value="3"/>
</dbReference>
<feature type="transmembrane region" description="Helical" evidence="6">
    <location>
        <begin position="953"/>
        <end position="973"/>
    </location>
</feature>
<proteinExistence type="inferred from homology"/>
<feature type="transmembrane region" description="Helical" evidence="6">
    <location>
        <begin position="210"/>
        <end position="229"/>
    </location>
</feature>
<dbReference type="PANTHER" id="PTHR11654">
    <property type="entry name" value="OLIGOPEPTIDE TRANSPORTER-RELATED"/>
    <property type="match status" value="1"/>
</dbReference>
<reference evidence="7 8" key="1">
    <citation type="journal article" date="2020" name="bioRxiv">
        <title>Sequence and annotation of 42 cannabis genomes reveals extensive copy number variation in cannabinoid synthesis and pathogen resistance genes.</title>
        <authorList>
            <person name="Mckernan K.J."/>
            <person name="Helbert Y."/>
            <person name="Kane L.T."/>
            <person name="Ebling H."/>
            <person name="Zhang L."/>
            <person name="Liu B."/>
            <person name="Eaton Z."/>
            <person name="Mclaughlin S."/>
            <person name="Kingan S."/>
            <person name="Baybayan P."/>
            <person name="Concepcion G."/>
            <person name="Jordan M."/>
            <person name="Riva A."/>
            <person name="Barbazuk W."/>
            <person name="Harkins T."/>
        </authorList>
    </citation>
    <scope>NUCLEOTIDE SEQUENCE [LARGE SCALE GENOMIC DNA]</scope>
    <source>
        <strain evidence="8">cv. Jamaican Lion 4</strain>
        <tissue evidence="7">Leaf</tissue>
    </source>
</reference>
<feature type="transmembrane region" description="Helical" evidence="6">
    <location>
        <begin position="1320"/>
        <end position="1338"/>
    </location>
</feature>
<dbReference type="EMBL" id="JAATIQ010000080">
    <property type="protein sequence ID" value="KAF4387071.1"/>
    <property type="molecule type" value="Genomic_DNA"/>
</dbReference>
<keyword evidence="3 6" id="KW-0812">Transmembrane</keyword>
<protein>
    <recommendedName>
        <fullName evidence="9">Proton-dependent oligopeptide transporter family, major facilitator superfamily</fullName>
    </recommendedName>
</protein>
<gene>
    <name evidence="7" type="ORF">G4B88_024643</name>
</gene>
<feature type="transmembrane region" description="Helical" evidence="6">
    <location>
        <begin position="1394"/>
        <end position="1415"/>
    </location>
</feature>
<feature type="transmembrane region" description="Helical" evidence="6">
    <location>
        <begin position="1076"/>
        <end position="1097"/>
    </location>
</feature>
<evidence type="ECO:0000256" key="6">
    <source>
        <dbReference type="SAM" id="Phobius"/>
    </source>
</evidence>
<feature type="transmembrane region" description="Helical" evidence="6">
    <location>
        <begin position="1630"/>
        <end position="1650"/>
    </location>
</feature>
<organism evidence="7 8">
    <name type="scientific">Cannabis sativa</name>
    <name type="common">Hemp</name>
    <name type="synonym">Marijuana</name>
    <dbReference type="NCBI Taxonomy" id="3483"/>
    <lineage>
        <taxon>Eukaryota</taxon>
        <taxon>Viridiplantae</taxon>
        <taxon>Streptophyta</taxon>
        <taxon>Embryophyta</taxon>
        <taxon>Tracheophyta</taxon>
        <taxon>Spermatophyta</taxon>
        <taxon>Magnoliopsida</taxon>
        <taxon>eudicotyledons</taxon>
        <taxon>Gunneridae</taxon>
        <taxon>Pentapetalae</taxon>
        <taxon>rosids</taxon>
        <taxon>fabids</taxon>
        <taxon>Rosales</taxon>
        <taxon>Cannabaceae</taxon>
        <taxon>Cannabis</taxon>
    </lineage>
</organism>
<feature type="transmembrane region" description="Helical" evidence="6">
    <location>
        <begin position="1584"/>
        <end position="1609"/>
    </location>
</feature>
<feature type="transmembrane region" description="Helical" evidence="6">
    <location>
        <begin position="1277"/>
        <end position="1300"/>
    </location>
</feature>
<accession>A0A7J6GWA2</accession>
<sequence length="1690" mass="189620">MVLVEEKYAQDGAVDLKGRPVLRSKTGKWKACSFIIVYEIFERLAYQGIAANLVIYLTRELHQGTVKASNNVTNWSGTVWMTPILGAYVADAYLGQFWTFLIGSTIYLLGMILLTLVVSLRALRSSEDSSMKVGMFYLALYIIAIGNGGTKPNISTLGAGQFDEFEPKEKAQKLSFFNWWVFSTFIGFLISETGVVYIQDNVGWSIGYGLPTVGLGISILVFLVGVPFYRHKLPLGSPFTKMAKVILASFSKWKLPLPNDPNDLYELSLEEYTKKGITKIDHTSSLRCLDKAAVDSEIMTTKRPWTLCPITQVEETKKIVKLLPLLLITFIPSIISSQIHTLFIKQGTTLDRRIGHHGFNIPPACLAVFTTIFMLISIVLYDRCFVPIARRYTKNPRGITMLQRFGVGLVLHVVITITACLAERKRLSVAREHGVVGKKEIVPLSVFILLPQFGLMGLADAFLEVSKQEFFYDQAPEGMKSLGASFFTTSKGVGNFLSSIVLTMVSNFTKRNNGQKGWILDNLNVSHLDYYYGFLAFLAFINLILFWFVAKFYVYNVDQVNNKYSKDNNNIKKRVIIYIMGQVIEGDYTQDGSVDLKGRPVLRSKTGKWRACFFILGYEMFERLAIVGVQANLVLYLTRELHEGTVRASNSVTNWIGTMWLSPLLGAYIADSYLGRYWTSVIASSIILLGMILLTLAVSLHSLRPPSCSNQKLLKEENCPKASFFQVGMFYLSLYIIAIGNGGTRSNISTMGADQFDVFESKEKTQKLSFFNWWMSSILVGVLFSSTFLVYIQDNVGWSLGYGIPTVGLGFSVLVLLFGTKFYRLKLPMGSPLTKMGMVLVATIRKWRVDLPNDPKDLYELSLEDYGNNNVKIIRLDHTPSLRFLDKAAVKTGSTSPWMLSTVTQVEETKQMIKMIPILIVSFIPNTIVAQLLTLFIKQGTTLDRNLGPHFQIPPACLIVLVTISFLLSLVAYDRLFVPIVRRYTKNPRGITMLQRMGIGFAIHVIVMVVATLIERKRLGVARSKGALGKTDIVPLSIFVLLPQFALMGVGDTFMEPSQMEFYYDQAPESMKSLGSSLFCLSKGVGFFLSSFLLSIVSEITKKNGSSGGWVLDNLNVSRMDYYYAFLAVLAFLNFILFVFFAKLFVYNSDHHHHHQLPTLWIMDNVIIMARKVDDDEKGQSDENYTEDGTVDLKGRPLLRSNTGKWTACSFIVGYEVFERMAYYGISTNLVLYLTNKLHEGTVTSSNNVTNWAGTVWMTPILGAYIADAYLGRYTTFLIASAIYLLGMLLLTLTVSVPGLKPPSCGHGIKVEDCKKRASNFQVGIFYCALYIIAIGTGGTKPNISTMGADQFDEYEPKEKMQKLSFFNWWMFSIFFGTLFSNTFLVYIQDNVGWAIGYGLPTIGLAFAILVFLVGTKFYRHKWPSGSPLTKIVMVIVAAIGKWKVTLPTDPKELSMGPNFEIPPACLAAFITIFMLISIVLYDRCFVPIVRRYTQNPRGITLLQRLGIGLILHTIIMVTACLAERKRLSVARENEINDKHQIVPLTIFILLPQFALMGVADSFVETAKLEFFYDQAPLSMKSLGTSYFTSSLGIGNFLSSFVLTTVSDYTKRGGRKGWILDNLNVSHLDYYYAFLAVLSFLNFFFFLYVAKSFVYNVDVTDLKKDLAMEISSKDKTLVLESEATHTGLII</sequence>
<evidence type="ECO:0000256" key="5">
    <source>
        <dbReference type="ARBA" id="ARBA00023136"/>
    </source>
</evidence>
<feature type="transmembrane region" description="Helical" evidence="6">
    <location>
        <begin position="441"/>
        <end position="463"/>
    </location>
</feature>
<feature type="transmembrane region" description="Helical" evidence="6">
    <location>
        <begin position="1462"/>
        <end position="1482"/>
    </location>
</feature>
<feature type="transmembrane region" description="Helical" evidence="6">
    <location>
        <begin position="530"/>
        <end position="554"/>
    </location>
</feature>
<feature type="transmembrane region" description="Helical" evidence="6">
    <location>
        <begin position="681"/>
        <end position="703"/>
    </location>
</feature>
<feature type="transmembrane region" description="Helical" evidence="6">
    <location>
        <begin position="1367"/>
        <end position="1388"/>
    </location>
</feature>
<dbReference type="GO" id="GO:0022857">
    <property type="term" value="F:transmembrane transporter activity"/>
    <property type="evidence" value="ECO:0007669"/>
    <property type="project" value="InterPro"/>
</dbReference>
<feature type="transmembrane region" description="Helical" evidence="6">
    <location>
        <begin position="130"/>
        <end position="149"/>
    </location>
</feature>
<evidence type="ECO:0000256" key="2">
    <source>
        <dbReference type="ARBA" id="ARBA00005982"/>
    </source>
</evidence>
<feature type="transmembrane region" description="Helical" evidence="6">
    <location>
        <begin position="723"/>
        <end position="741"/>
    </location>
</feature>
<feature type="transmembrane region" description="Helical" evidence="6">
    <location>
        <begin position="97"/>
        <end position="118"/>
    </location>
</feature>
<feature type="transmembrane region" description="Helical" evidence="6">
    <location>
        <begin position="1034"/>
        <end position="1055"/>
    </location>
</feature>
<dbReference type="GO" id="GO:0016020">
    <property type="term" value="C:membrane"/>
    <property type="evidence" value="ECO:0007669"/>
    <property type="project" value="UniProtKB-SubCell"/>
</dbReference>
<evidence type="ECO:0008006" key="9">
    <source>
        <dbReference type="Google" id="ProtNLM"/>
    </source>
</evidence>
<feature type="transmembrane region" description="Helical" evidence="6">
    <location>
        <begin position="1122"/>
        <end position="1146"/>
    </location>
</feature>
<comment type="subcellular location">
    <subcellularLocation>
        <location evidence="1">Membrane</location>
        <topology evidence="1">Multi-pass membrane protein</topology>
    </subcellularLocation>
</comment>
<feature type="transmembrane region" description="Helical" evidence="6">
    <location>
        <begin position="322"/>
        <end position="343"/>
    </location>
</feature>